<dbReference type="AlphaFoldDB" id="A0A8S2ZPY6"/>
<protein>
    <submittedName>
        <fullName evidence="2">Uncharacterized protein</fullName>
    </submittedName>
</protein>
<name>A0A8S2ZPY6_9BILA</name>
<evidence type="ECO:0000256" key="1">
    <source>
        <dbReference type="SAM" id="MobiDB-lite"/>
    </source>
</evidence>
<feature type="non-terminal residue" evidence="2">
    <location>
        <position position="60"/>
    </location>
</feature>
<feature type="compositionally biased region" description="Polar residues" evidence="1">
    <location>
        <begin position="39"/>
        <end position="49"/>
    </location>
</feature>
<feature type="region of interest" description="Disordered" evidence="1">
    <location>
        <begin position="19"/>
        <end position="60"/>
    </location>
</feature>
<dbReference type="Proteomes" id="UP000681967">
    <property type="component" value="Unassembled WGS sequence"/>
</dbReference>
<accession>A0A8S2ZPY6</accession>
<comment type="caution">
    <text evidence="2">The sequence shown here is derived from an EMBL/GenBank/DDBJ whole genome shotgun (WGS) entry which is preliminary data.</text>
</comment>
<gene>
    <name evidence="2" type="ORF">BYL167_LOCUS41945</name>
</gene>
<organism evidence="2 3">
    <name type="scientific">Rotaria magnacalcarata</name>
    <dbReference type="NCBI Taxonomy" id="392030"/>
    <lineage>
        <taxon>Eukaryota</taxon>
        <taxon>Metazoa</taxon>
        <taxon>Spiralia</taxon>
        <taxon>Gnathifera</taxon>
        <taxon>Rotifera</taxon>
        <taxon>Eurotatoria</taxon>
        <taxon>Bdelloidea</taxon>
        <taxon>Philodinida</taxon>
        <taxon>Philodinidae</taxon>
        <taxon>Rotaria</taxon>
    </lineage>
</organism>
<reference evidence="2" key="1">
    <citation type="submission" date="2021-02" db="EMBL/GenBank/DDBJ databases">
        <authorList>
            <person name="Nowell W R."/>
        </authorList>
    </citation>
    <scope>NUCLEOTIDE SEQUENCE</scope>
</reference>
<dbReference type="EMBL" id="CAJOBH010107671">
    <property type="protein sequence ID" value="CAF4645512.1"/>
    <property type="molecule type" value="Genomic_DNA"/>
</dbReference>
<evidence type="ECO:0000313" key="2">
    <source>
        <dbReference type="EMBL" id="CAF4645512.1"/>
    </source>
</evidence>
<sequence>MSLLSFRINVASVLLKSSPLPPPIIKRGRPSLESRAKLNENQSTNTLRTAPTPIPPSSTR</sequence>
<proteinExistence type="predicted"/>
<evidence type="ECO:0000313" key="3">
    <source>
        <dbReference type="Proteomes" id="UP000681967"/>
    </source>
</evidence>